<dbReference type="AlphaFoldDB" id="A0A934MGM4"/>
<evidence type="ECO:0000313" key="3">
    <source>
        <dbReference type="Proteomes" id="UP000609531"/>
    </source>
</evidence>
<accession>A0A934MGM4</accession>
<feature type="chain" id="PRO_5036976594" evidence="1">
    <location>
        <begin position="23"/>
        <end position="185"/>
    </location>
</feature>
<reference evidence="2" key="1">
    <citation type="submission" date="2020-12" db="EMBL/GenBank/DDBJ databases">
        <title>Bacterial taxonomy.</title>
        <authorList>
            <person name="Pan X."/>
        </authorList>
    </citation>
    <scope>NUCLEOTIDE SEQUENCE</scope>
    <source>
        <strain evidence="2">B2012</strain>
    </source>
</reference>
<comment type="caution">
    <text evidence="2">The sequence shown here is derived from an EMBL/GenBank/DDBJ whole genome shotgun (WGS) entry which is preliminary data.</text>
</comment>
<proteinExistence type="predicted"/>
<dbReference type="RefSeq" id="WP_198881949.1">
    <property type="nucleotide sequence ID" value="NZ_JAEKJA010000007.1"/>
</dbReference>
<keyword evidence="3" id="KW-1185">Reference proteome</keyword>
<sequence>MRLAAPLVLALALLGASLPAMAQTDTLNAILNPSAASEVPGDPSREAFPVTDEPISAIRIITGRPLPGDSCREALFEARPLLRTRWEADAGGSLTLPLSDLCLIEFRNDASDRAIEVRIGEDLAALAISADQRLFRGLVLVPNQTTAIPIRPLAVGELKVSVDVLWASPGAPGGVQNFVLTLAGS</sequence>
<name>A0A934MGM4_9HYPH</name>
<organism evidence="2 3">
    <name type="scientific">Acuticoccus mangrovi</name>
    <dbReference type="NCBI Taxonomy" id="2796142"/>
    <lineage>
        <taxon>Bacteria</taxon>
        <taxon>Pseudomonadati</taxon>
        <taxon>Pseudomonadota</taxon>
        <taxon>Alphaproteobacteria</taxon>
        <taxon>Hyphomicrobiales</taxon>
        <taxon>Amorphaceae</taxon>
        <taxon>Acuticoccus</taxon>
    </lineage>
</organism>
<gene>
    <name evidence="2" type="ORF">JCR33_10230</name>
</gene>
<keyword evidence="1" id="KW-0732">Signal</keyword>
<evidence type="ECO:0000256" key="1">
    <source>
        <dbReference type="SAM" id="SignalP"/>
    </source>
</evidence>
<dbReference type="Proteomes" id="UP000609531">
    <property type="component" value="Unassembled WGS sequence"/>
</dbReference>
<protein>
    <submittedName>
        <fullName evidence="2">Uncharacterized protein</fullName>
    </submittedName>
</protein>
<evidence type="ECO:0000313" key="2">
    <source>
        <dbReference type="EMBL" id="MBJ3776065.1"/>
    </source>
</evidence>
<feature type="signal peptide" evidence="1">
    <location>
        <begin position="1"/>
        <end position="22"/>
    </location>
</feature>
<dbReference type="EMBL" id="JAEKJA010000007">
    <property type="protein sequence ID" value="MBJ3776065.1"/>
    <property type="molecule type" value="Genomic_DNA"/>
</dbReference>